<evidence type="ECO:0000256" key="4">
    <source>
        <dbReference type="ARBA" id="ARBA00022722"/>
    </source>
</evidence>
<dbReference type="AlphaFoldDB" id="A0A5E4QW98"/>
<organism evidence="9 10">
    <name type="scientific">Leptidea sinapis</name>
    <dbReference type="NCBI Taxonomy" id="189913"/>
    <lineage>
        <taxon>Eukaryota</taxon>
        <taxon>Metazoa</taxon>
        <taxon>Ecdysozoa</taxon>
        <taxon>Arthropoda</taxon>
        <taxon>Hexapoda</taxon>
        <taxon>Insecta</taxon>
        <taxon>Pterygota</taxon>
        <taxon>Neoptera</taxon>
        <taxon>Endopterygota</taxon>
        <taxon>Lepidoptera</taxon>
        <taxon>Glossata</taxon>
        <taxon>Ditrysia</taxon>
        <taxon>Papilionoidea</taxon>
        <taxon>Pieridae</taxon>
        <taxon>Dismorphiinae</taxon>
        <taxon>Leptidea</taxon>
    </lineage>
</organism>
<dbReference type="InterPro" id="IPR027806">
    <property type="entry name" value="HARBI1_dom"/>
</dbReference>
<gene>
    <name evidence="9" type="ORF">LSINAPIS_LOCUS12214</name>
</gene>
<keyword evidence="4" id="KW-0540">Nuclease</keyword>
<dbReference type="GO" id="GO:0016787">
    <property type="term" value="F:hydrolase activity"/>
    <property type="evidence" value="ECO:0007669"/>
    <property type="project" value="UniProtKB-KW"/>
</dbReference>
<accession>A0A5E4QW98</accession>
<comment type="similarity">
    <text evidence="3">Belongs to the HARBI1 family.</text>
</comment>
<sequence length="204" mass="22877">MPNPTERPAVAAGFYSLASFPRIIGALDCTHIRISSPGAICDSNLKIRYINAQWPGSVHDTTIWNDSPLAAEFEAGRFGSYCLLGDSGYPCLRYLLTPYLNPSTPSQEAYNRAHITTRNTMERCFGVLERSFPCLQIGMQLKTEKVLIVIVACVVIHNMSLELDDYIIENNQITEAEVEDNVQIQVPHGQNFSIRNTISENYFQ</sequence>
<dbReference type="GO" id="GO:0004518">
    <property type="term" value="F:nuclease activity"/>
    <property type="evidence" value="ECO:0007669"/>
    <property type="project" value="UniProtKB-KW"/>
</dbReference>
<dbReference type="PANTHER" id="PTHR22930:SF289">
    <property type="entry name" value="DDE TNP4 DOMAIN-CONTAINING PROTEIN-RELATED"/>
    <property type="match status" value="1"/>
</dbReference>
<feature type="domain" description="DDE Tnp4" evidence="8">
    <location>
        <begin position="39"/>
        <end position="158"/>
    </location>
</feature>
<comment type="cofactor">
    <cofactor evidence="1">
        <name>a divalent metal cation</name>
        <dbReference type="ChEBI" id="CHEBI:60240"/>
    </cofactor>
</comment>
<evidence type="ECO:0000313" key="9">
    <source>
        <dbReference type="EMBL" id="VVD01894.1"/>
    </source>
</evidence>
<evidence type="ECO:0000259" key="8">
    <source>
        <dbReference type="Pfam" id="PF13359"/>
    </source>
</evidence>
<proteinExistence type="inferred from homology"/>
<keyword evidence="7" id="KW-0539">Nucleus</keyword>
<dbReference type="GO" id="GO:0005634">
    <property type="term" value="C:nucleus"/>
    <property type="evidence" value="ECO:0007669"/>
    <property type="project" value="UniProtKB-SubCell"/>
</dbReference>
<evidence type="ECO:0000256" key="2">
    <source>
        <dbReference type="ARBA" id="ARBA00004123"/>
    </source>
</evidence>
<comment type="subcellular location">
    <subcellularLocation>
        <location evidence="2">Nucleus</location>
    </subcellularLocation>
</comment>
<evidence type="ECO:0000313" key="10">
    <source>
        <dbReference type="Proteomes" id="UP000324832"/>
    </source>
</evidence>
<dbReference type="EMBL" id="FZQP02005578">
    <property type="protein sequence ID" value="VVD01894.1"/>
    <property type="molecule type" value="Genomic_DNA"/>
</dbReference>
<protein>
    <recommendedName>
        <fullName evidence="8">DDE Tnp4 domain-containing protein</fullName>
    </recommendedName>
</protein>
<dbReference type="Pfam" id="PF13359">
    <property type="entry name" value="DDE_Tnp_4"/>
    <property type="match status" value="1"/>
</dbReference>
<dbReference type="GO" id="GO:0046872">
    <property type="term" value="F:metal ion binding"/>
    <property type="evidence" value="ECO:0007669"/>
    <property type="project" value="UniProtKB-KW"/>
</dbReference>
<evidence type="ECO:0000256" key="6">
    <source>
        <dbReference type="ARBA" id="ARBA00022801"/>
    </source>
</evidence>
<name>A0A5E4QW98_9NEOP</name>
<keyword evidence="5" id="KW-0479">Metal-binding</keyword>
<dbReference type="PANTHER" id="PTHR22930">
    <property type="match status" value="1"/>
</dbReference>
<evidence type="ECO:0000256" key="1">
    <source>
        <dbReference type="ARBA" id="ARBA00001968"/>
    </source>
</evidence>
<dbReference type="Proteomes" id="UP000324832">
    <property type="component" value="Unassembled WGS sequence"/>
</dbReference>
<evidence type="ECO:0000256" key="7">
    <source>
        <dbReference type="ARBA" id="ARBA00023242"/>
    </source>
</evidence>
<keyword evidence="6" id="KW-0378">Hydrolase</keyword>
<evidence type="ECO:0000256" key="5">
    <source>
        <dbReference type="ARBA" id="ARBA00022723"/>
    </source>
</evidence>
<reference evidence="9 10" key="1">
    <citation type="submission" date="2017-07" db="EMBL/GenBank/DDBJ databases">
        <authorList>
            <person name="Talla V."/>
            <person name="Backstrom N."/>
        </authorList>
    </citation>
    <scope>NUCLEOTIDE SEQUENCE [LARGE SCALE GENOMIC DNA]</scope>
</reference>
<keyword evidence="10" id="KW-1185">Reference proteome</keyword>
<evidence type="ECO:0000256" key="3">
    <source>
        <dbReference type="ARBA" id="ARBA00006958"/>
    </source>
</evidence>
<dbReference type="InterPro" id="IPR045249">
    <property type="entry name" value="HARBI1-like"/>
</dbReference>